<keyword evidence="4" id="KW-1185">Reference proteome</keyword>
<comment type="similarity">
    <text evidence="1">Belongs to the universal stress protein A family.</text>
</comment>
<reference evidence="4" key="1">
    <citation type="journal article" date="2019" name="Int. J. Syst. Evol. Microbiol.">
        <title>The Global Catalogue of Microorganisms (GCM) 10K type strain sequencing project: providing services to taxonomists for standard genome sequencing and annotation.</title>
        <authorList>
            <consortium name="The Broad Institute Genomics Platform"/>
            <consortium name="The Broad Institute Genome Sequencing Center for Infectious Disease"/>
            <person name="Wu L."/>
            <person name="Ma J."/>
        </authorList>
    </citation>
    <scope>NUCLEOTIDE SEQUENCE [LARGE SCALE GENOMIC DNA]</scope>
    <source>
        <strain evidence="4">CGMCC 1.14966</strain>
    </source>
</reference>
<gene>
    <name evidence="3" type="ORF">GCM10011495_06040</name>
</gene>
<dbReference type="PANTHER" id="PTHR46268">
    <property type="entry name" value="STRESS RESPONSE PROTEIN NHAX"/>
    <property type="match status" value="1"/>
</dbReference>
<sequence>MSPAAINPCIVVLANLSAAAEQAARYAAVLGAPQQARLELLHLYHDPLLDPELVTVTAAHTFRTQAEMAALLREQARQLGVPAEVKVSVQPLATAVQEAVCQGHPQLLVMGLSAERTLLDHLMHNQALPMLRATHRPLLLVPEGAPPPRLPRRIALAVDAEQFRLNEAAEALETLLASWQAAYTAVHVLVPGEREAYPGQRALNHLRLSGLLPATQPLELYEEAHVRPAAGVLQAIIDTQADMLVLIARPRSFLGRLFHESVTAEVLRHSMVPVLLLPARSPAQPAWMPSMT</sequence>
<accession>A0ABQ1ZZ73</accession>
<comment type="caution">
    <text evidence="3">The sequence shown here is derived from an EMBL/GenBank/DDBJ whole genome shotgun (WGS) entry which is preliminary data.</text>
</comment>
<dbReference type="Pfam" id="PF00582">
    <property type="entry name" value="Usp"/>
    <property type="match status" value="2"/>
</dbReference>
<evidence type="ECO:0000256" key="1">
    <source>
        <dbReference type="ARBA" id="ARBA00008791"/>
    </source>
</evidence>
<feature type="domain" description="UspA" evidence="2">
    <location>
        <begin position="10"/>
        <end position="142"/>
    </location>
</feature>
<dbReference type="RefSeq" id="WP_188560545.1">
    <property type="nucleotide sequence ID" value="NZ_BMGY01000004.1"/>
</dbReference>
<dbReference type="InterPro" id="IPR006016">
    <property type="entry name" value="UspA"/>
</dbReference>
<dbReference type="SUPFAM" id="SSF52402">
    <property type="entry name" value="Adenine nucleotide alpha hydrolases-like"/>
    <property type="match status" value="2"/>
</dbReference>
<dbReference type="PANTHER" id="PTHR46268:SF6">
    <property type="entry name" value="UNIVERSAL STRESS PROTEIN UP12"/>
    <property type="match status" value="1"/>
</dbReference>
<dbReference type="Proteomes" id="UP000637774">
    <property type="component" value="Unassembled WGS sequence"/>
</dbReference>
<dbReference type="EMBL" id="BMGY01000004">
    <property type="protein sequence ID" value="GGH80592.1"/>
    <property type="molecule type" value="Genomic_DNA"/>
</dbReference>
<organism evidence="3 4">
    <name type="scientific">Hymenobacter frigidus</name>
    <dbReference type="NCBI Taxonomy" id="1524095"/>
    <lineage>
        <taxon>Bacteria</taxon>
        <taxon>Pseudomonadati</taxon>
        <taxon>Bacteroidota</taxon>
        <taxon>Cytophagia</taxon>
        <taxon>Cytophagales</taxon>
        <taxon>Hymenobacteraceae</taxon>
        <taxon>Hymenobacter</taxon>
    </lineage>
</organism>
<evidence type="ECO:0000313" key="4">
    <source>
        <dbReference type="Proteomes" id="UP000637774"/>
    </source>
</evidence>
<dbReference type="Gene3D" id="3.40.50.12370">
    <property type="match status" value="1"/>
</dbReference>
<protein>
    <recommendedName>
        <fullName evidence="2">UspA domain-containing protein</fullName>
    </recommendedName>
</protein>
<feature type="domain" description="UspA" evidence="2">
    <location>
        <begin position="152"/>
        <end position="277"/>
    </location>
</feature>
<proteinExistence type="inferred from homology"/>
<evidence type="ECO:0000259" key="2">
    <source>
        <dbReference type="Pfam" id="PF00582"/>
    </source>
</evidence>
<evidence type="ECO:0000313" key="3">
    <source>
        <dbReference type="EMBL" id="GGH80592.1"/>
    </source>
</evidence>
<dbReference type="CDD" id="cd00293">
    <property type="entry name" value="USP-like"/>
    <property type="match status" value="1"/>
</dbReference>
<name>A0ABQ1ZZ73_9BACT</name>